<feature type="region of interest" description="Disordered" evidence="1">
    <location>
        <begin position="410"/>
        <end position="446"/>
    </location>
</feature>
<keyword evidence="2" id="KW-0472">Membrane</keyword>
<evidence type="ECO:0000313" key="4">
    <source>
        <dbReference type="Proteomes" id="UP000002209"/>
    </source>
</evidence>
<dbReference type="InterPro" id="IPR011990">
    <property type="entry name" value="TPR-like_helical_dom_sf"/>
</dbReference>
<reference evidence="4" key="1">
    <citation type="submission" date="2006-03" db="EMBL/GenBank/DDBJ databases">
        <title>Complete genome sequence of Gemmatimonas aurantiaca T-27 that represents a novel phylum Gemmatimonadetes.</title>
        <authorList>
            <person name="Takasaki K."/>
            <person name="Ichikawa N."/>
            <person name="Miura H."/>
            <person name="Matsushita S."/>
            <person name="Watanabe Y."/>
            <person name="Oguchi A."/>
            <person name="Ankai A."/>
            <person name="Yashiro I."/>
            <person name="Takahashi M."/>
            <person name="Terui Y."/>
            <person name="Fukui S."/>
            <person name="Yokoyama H."/>
            <person name="Tanikawa S."/>
            <person name="Hanada S."/>
            <person name="Kamagata Y."/>
            <person name="Fujita N."/>
        </authorList>
    </citation>
    <scope>NUCLEOTIDE SEQUENCE [LARGE SCALE GENOMIC DNA]</scope>
    <source>
        <strain evidence="4">T-27 / DSM 14586 / JCM 11422 / NBRC 100505</strain>
    </source>
</reference>
<dbReference type="STRING" id="379066.GAU_2116"/>
<gene>
    <name evidence="3" type="ordered locus">GAU_2116</name>
</gene>
<accession>C1A9I1</accession>
<evidence type="ECO:0000313" key="3">
    <source>
        <dbReference type="EMBL" id="BAH39158.1"/>
    </source>
</evidence>
<organism evidence="3 4">
    <name type="scientific">Gemmatimonas aurantiaca (strain DSM 14586 / JCM 11422 / NBRC 100505 / T-27)</name>
    <dbReference type="NCBI Taxonomy" id="379066"/>
    <lineage>
        <taxon>Bacteria</taxon>
        <taxon>Pseudomonadati</taxon>
        <taxon>Gemmatimonadota</taxon>
        <taxon>Gemmatimonadia</taxon>
        <taxon>Gemmatimonadales</taxon>
        <taxon>Gemmatimonadaceae</taxon>
        <taxon>Gemmatimonas</taxon>
    </lineage>
</organism>
<keyword evidence="2" id="KW-1133">Transmembrane helix</keyword>
<dbReference type="eggNOG" id="COG0457">
    <property type="taxonomic scope" value="Bacteria"/>
</dbReference>
<dbReference type="KEGG" id="gau:GAU_2116"/>
<evidence type="ECO:0000256" key="2">
    <source>
        <dbReference type="SAM" id="Phobius"/>
    </source>
</evidence>
<dbReference type="Gene3D" id="1.25.40.10">
    <property type="entry name" value="Tetratricopeptide repeat domain"/>
    <property type="match status" value="1"/>
</dbReference>
<dbReference type="Proteomes" id="UP000002209">
    <property type="component" value="Chromosome"/>
</dbReference>
<name>C1A9I1_GEMAT</name>
<dbReference type="InterPro" id="IPR019734">
    <property type="entry name" value="TPR_rpt"/>
</dbReference>
<feature type="transmembrane region" description="Helical" evidence="2">
    <location>
        <begin position="452"/>
        <end position="472"/>
    </location>
</feature>
<dbReference type="Pfam" id="PF13424">
    <property type="entry name" value="TPR_12"/>
    <property type="match status" value="1"/>
</dbReference>
<evidence type="ECO:0008006" key="5">
    <source>
        <dbReference type="Google" id="ProtNLM"/>
    </source>
</evidence>
<dbReference type="SMART" id="SM00028">
    <property type="entry name" value="TPR"/>
    <property type="match status" value="3"/>
</dbReference>
<evidence type="ECO:0000256" key="1">
    <source>
        <dbReference type="SAM" id="MobiDB-lite"/>
    </source>
</evidence>
<dbReference type="EMBL" id="AP009153">
    <property type="protein sequence ID" value="BAH39158.1"/>
    <property type="molecule type" value="Genomic_DNA"/>
</dbReference>
<feature type="region of interest" description="Disordered" evidence="1">
    <location>
        <begin position="216"/>
        <end position="241"/>
    </location>
</feature>
<keyword evidence="4" id="KW-1185">Reference proteome</keyword>
<dbReference type="SUPFAM" id="SSF48452">
    <property type="entry name" value="TPR-like"/>
    <property type="match status" value="1"/>
</dbReference>
<protein>
    <recommendedName>
        <fullName evidence="5">Tetratricopeptide repeat protein</fullName>
    </recommendedName>
</protein>
<dbReference type="AlphaFoldDB" id="C1A9I1"/>
<dbReference type="HOGENOM" id="CLU_577168_0_0_0"/>
<sequence length="473" mass="49842">MVTLSRIVRQPWMADPLMDVGDVRRSHERWQDHNRRGLAFAAAADWVEASDAFAAAAAALADDPTEPTPHEPLALVLGNLAQACFRSGRAEEALSHAQRACALRVALTGEDSMSAARARMDFAVMLATAGRRDEAMQLVQRAIAAVENHVGEEDPRLTVVLENAARIALSAGAAGSAEPFLLRLHALLSLHEESTQSADHLLARIAEVRAMQAAPPRLPDDTIGLPEVPEEAPASAPDMPDMPEVEASFDTTGEWDDQPLRDAVALTDVLLRTTPSGVPAIPDRAQVDTADLTPLSYSLSEPAPADEEPAAPLVLEFSVQHGLIDDEYLSNSSATPTLDLVDPPTAEPPADEAVVDIVHPVVVAMEVDTTIGAPSTEEVPIAEMPVLQAPITTAPSASLAAATPSRGMAVVLPTPNSGSRAFDSSELPDHASPPSSPFGDTREKPASSGLPWLPLGGGVAAVAAAAAWWFFLR</sequence>
<proteinExistence type="predicted"/>
<keyword evidence="2" id="KW-0812">Transmembrane</keyword>